<name>A0A5C2SIC3_9APHY</name>
<reference evidence="2" key="1">
    <citation type="journal article" date="2018" name="Genome Biol. Evol.">
        <title>Genomics and development of Lentinus tigrinus, a white-rot wood-decaying mushroom with dimorphic fruiting bodies.</title>
        <authorList>
            <person name="Wu B."/>
            <person name="Xu Z."/>
            <person name="Knudson A."/>
            <person name="Carlson A."/>
            <person name="Chen N."/>
            <person name="Kovaka S."/>
            <person name="LaButti K."/>
            <person name="Lipzen A."/>
            <person name="Pennachio C."/>
            <person name="Riley R."/>
            <person name="Schakwitz W."/>
            <person name="Umezawa K."/>
            <person name="Ohm R.A."/>
            <person name="Grigoriev I.V."/>
            <person name="Nagy L.G."/>
            <person name="Gibbons J."/>
            <person name="Hibbett D."/>
        </authorList>
    </citation>
    <scope>NUCLEOTIDE SEQUENCE [LARGE SCALE GENOMIC DNA]</scope>
    <source>
        <strain evidence="2">ALCF2SS1-6</strain>
    </source>
</reference>
<keyword evidence="3" id="KW-1185">Reference proteome</keyword>
<accession>A0A5C2SIC3</accession>
<protein>
    <submittedName>
        <fullName evidence="2">Uncharacterized protein</fullName>
    </submittedName>
</protein>
<feature type="compositionally biased region" description="Basic residues" evidence="1">
    <location>
        <begin position="90"/>
        <end position="100"/>
    </location>
</feature>
<dbReference type="EMBL" id="ML122256">
    <property type="protein sequence ID" value="RPD63340.1"/>
    <property type="molecule type" value="Genomic_DNA"/>
</dbReference>
<dbReference type="AlphaFoldDB" id="A0A5C2SIC3"/>
<evidence type="ECO:0000313" key="3">
    <source>
        <dbReference type="Proteomes" id="UP000313359"/>
    </source>
</evidence>
<evidence type="ECO:0000313" key="2">
    <source>
        <dbReference type="EMBL" id="RPD63340.1"/>
    </source>
</evidence>
<dbReference type="Proteomes" id="UP000313359">
    <property type="component" value="Unassembled WGS sequence"/>
</dbReference>
<proteinExistence type="predicted"/>
<evidence type="ECO:0000256" key="1">
    <source>
        <dbReference type="SAM" id="MobiDB-lite"/>
    </source>
</evidence>
<gene>
    <name evidence="2" type="ORF">L227DRAFT_386275</name>
</gene>
<sequence>MGYGDMVPAWLHTRPYERTPLNSTLVSDSRARGLLAHQLPEHPPSDSRLPSTPDLDDDDGPTFQARFRSRHSRRTATQAGADARLIGRSARGRLRTRSAKKTQAQTKTKTWRGRQGAYLRVTYIHI</sequence>
<organism evidence="2 3">
    <name type="scientific">Lentinus tigrinus ALCF2SS1-6</name>
    <dbReference type="NCBI Taxonomy" id="1328759"/>
    <lineage>
        <taxon>Eukaryota</taxon>
        <taxon>Fungi</taxon>
        <taxon>Dikarya</taxon>
        <taxon>Basidiomycota</taxon>
        <taxon>Agaricomycotina</taxon>
        <taxon>Agaricomycetes</taxon>
        <taxon>Polyporales</taxon>
        <taxon>Polyporaceae</taxon>
        <taxon>Lentinus</taxon>
    </lineage>
</organism>
<feature type="region of interest" description="Disordered" evidence="1">
    <location>
        <begin position="19"/>
        <end position="106"/>
    </location>
</feature>